<keyword evidence="7" id="KW-1160">Virus entry into host cell</keyword>
<organism evidence="9">
    <name type="scientific">Cosavirus E</name>
    <dbReference type="NCBI Taxonomy" id="2003651"/>
    <lineage>
        <taxon>Viruses</taxon>
        <taxon>Riboviria</taxon>
        <taxon>Orthornavirae</taxon>
        <taxon>Pisuviricota</taxon>
        <taxon>Pisoniviricetes</taxon>
        <taxon>Picornavirales</taxon>
        <taxon>Picornaviridae</taxon>
        <taxon>Caphthovirinae</taxon>
        <taxon>Cosavirus</taxon>
        <taxon>Cosavirus eaustrali</taxon>
    </lineage>
</organism>
<dbReference type="InterPro" id="IPR029053">
    <property type="entry name" value="Viral_coat"/>
</dbReference>
<keyword evidence="4" id="KW-0945">Host-virus interaction</keyword>
<name>K7QR71_9PICO</name>
<dbReference type="GO" id="GO:0044423">
    <property type="term" value="C:virion component"/>
    <property type="evidence" value="ECO:0007669"/>
    <property type="project" value="UniProtKB-KW"/>
</dbReference>
<evidence type="ECO:0000256" key="3">
    <source>
        <dbReference type="ARBA" id="ARBA00020107"/>
    </source>
</evidence>
<keyword evidence="6" id="KW-0946">Virion</keyword>
<evidence type="ECO:0000256" key="8">
    <source>
        <dbReference type="SAM" id="MobiDB-lite"/>
    </source>
</evidence>
<evidence type="ECO:0000256" key="2">
    <source>
        <dbReference type="ARBA" id="ARBA00004340"/>
    </source>
</evidence>
<evidence type="ECO:0000313" key="9">
    <source>
        <dbReference type="EMBL" id="AFV67895.1"/>
    </source>
</evidence>
<feature type="region of interest" description="Disordered" evidence="8">
    <location>
        <begin position="24"/>
        <end position="52"/>
    </location>
</feature>
<protein>
    <recommendedName>
        <fullName evidence="3">Genome polyprotein</fullName>
    </recommendedName>
</protein>
<evidence type="ECO:0000256" key="4">
    <source>
        <dbReference type="ARBA" id="ARBA00022581"/>
    </source>
</evidence>
<sequence length="162" mass="17305">PSTPPTQHIVLMLSGGSDFSYRLPISPPFAHNGEGPHDNAEKGNTSDHDASLNGGHSVGIITHQSETKFFFDRYRYIGTMESVINTPVTPATVVNTDGHIKGFKTMYNSSEGPGNKNCIMLAPNPSVGGTAITSFVMTKSGQGSGDNKRVLLNQGDIHLYNS</sequence>
<evidence type="ECO:0000256" key="5">
    <source>
        <dbReference type="ARBA" id="ARBA00022804"/>
    </source>
</evidence>
<comment type="subcellular location">
    <subcellularLocation>
        <location evidence="2">Host cell</location>
    </subcellularLocation>
    <subcellularLocation>
        <location evidence="1">Virion</location>
    </subcellularLocation>
</comment>
<accession>K7QR71</accession>
<dbReference type="GO" id="GO:0019062">
    <property type="term" value="P:virion attachment to host cell"/>
    <property type="evidence" value="ECO:0007669"/>
    <property type="project" value="UniProtKB-KW"/>
</dbReference>
<reference evidence="9" key="1">
    <citation type="journal article" date="2013" name="J. Gen. Virol.">
        <title>Diversity of picornaviruses in rural Bolivia.</title>
        <authorList>
            <person name="Nix W.A."/>
            <person name="Khetsuriani N."/>
            <person name="Penaranda S."/>
            <person name="Maher K."/>
            <person name="Venczel L."/>
            <person name="Cselko Z."/>
            <person name="Freire M.C."/>
            <person name="Cisterna D."/>
            <person name="Lema C.L."/>
            <person name="Rosales P."/>
            <person name="Rodriguez J.R."/>
            <person name="Rodriguez W."/>
            <person name="Halkyer P."/>
            <person name="Ronveaux O."/>
            <person name="Pallansch M.A."/>
            <person name="Oberste M.S."/>
        </authorList>
    </citation>
    <scope>NUCLEOTIDE SEQUENCE</scope>
    <source>
        <strain evidence="9">BOL/02-11679B</strain>
    </source>
</reference>
<keyword evidence="5" id="KW-1161">Viral attachment to host cell</keyword>
<evidence type="ECO:0000256" key="1">
    <source>
        <dbReference type="ARBA" id="ARBA00004328"/>
    </source>
</evidence>
<feature type="compositionally biased region" description="Basic and acidic residues" evidence="8">
    <location>
        <begin position="34"/>
        <end position="50"/>
    </location>
</feature>
<feature type="non-terminal residue" evidence="9">
    <location>
        <position position="1"/>
    </location>
</feature>
<dbReference type="GO" id="GO:0043657">
    <property type="term" value="C:host cell"/>
    <property type="evidence" value="ECO:0007669"/>
    <property type="project" value="UniProtKB-SubCell"/>
</dbReference>
<feature type="non-terminal residue" evidence="9">
    <location>
        <position position="162"/>
    </location>
</feature>
<proteinExistence type="predicted"/>
<dbReference type="GO" id="GO:0046718">
    <property type="term" value="P:symbiont entry into host cell"/>
    <property type="evidence" value="ECO:0007669"/>
    <property type="project" value="UniProtKB-KW"/>
</dbReference>
<evidence type="ECO:0000256" key="7">
    <source>
        <dbReference type="ARBA" id="ARBA00023296"/>
    </source>
</evidence>
<dbReference type="EMBL" id="JX219521">
    <property type="protein sequence ID" value="AFV67895.1"/>
    <property type="molecule type" value="Genomic_RNA"/>
</dbReference>
<evidence type="ECO:0000256" key="6">
    <source>
        <dbReference type="ARBA" id="ARBA00022844"/>
    </source>
</evidence>
<dbReference type="Gene3D" id="2.60.120.20">
    <property type="match status" value="1"/>
</dbReference>